<gene>
    <name evidence="2" type="ORF">DEO27_010950</name>
</gene>
<dbReference type="InterPro" id="IPR050445">
    <property type="entry name" value="Bact_polysacc_biosynth/exp"/>
</dbReference>
<feature type="transmembrane region" description="Helical" evidence="1">
    <location>
        <begin position="332"/>
        <end position="350"/>
    </location>
</feature>
<keyword evidence="1" id="KW-1133">Transmembrane helix</keyword>
<keyword evidence="1" id="KW-0812">Transmembrane</keyword>
<protein>
    <submittedName>
        <fullName evidence="2">Lipopolysaccharide biosynthesis protein</fullName>
    </submittedName>
</protein>
<organism evidence="2 3">
    <name type="scientific">Mucilaginibacter rubeus</name>
    <dbReference type="NCBI Taxonomy" id="2027860"/>
    <lineage>
        <taxon>Bacteria</taxon>
        <taxon>Pseudomonadati</taxon>
        <taxon>Bacteroidota</taxon>
        <taxon>Sphingobacteriia</taxon>
        <taxon>Sphingobacteriales</taxon>
        <taxon>Sphingobacteriaceae</taxon>
        <taxon>Mucilaginibacter</taxon>
    </lineage>
</organism>
<evidence type="ECO:0000256" key="1">
    <source>
        <dbReference type="SAM" id="Phobius"/>
    </source>
</evidence>
<reference evidence="2" key="1">
    <citation type="submission" date="2019-08" db="EMBL/GenBank/DDBJ databases">
        <title>Comparative genome analysis confer to the adaptation heavy metal polluted environment.</title>
        <authorList>
            <person name="Li Y."/>
        </authorList>
    </citation>
    <scope>NUCLEOTIDE SEQUENCE [LARGE SCALE GENOMIC DNA]</scope>
    <source>
        <strain evidence="2">P1</strain>
    </source>
</reference>
<keyword evidence="3" id="KW-1185">Reference proteome</keyword>
<dbReference type="PANTHER" id="PTHR32309">
    <property type="entry name" value="TYROSINE-PROTEIN KINASE"/>
    <property type="match status" value="1"/>
</dbReference>
<sequence length="359" mass="40067">MIQDSSNANPNSKNEISIKELITKIQLGIKYLIRNWKIIVAIGFFGGIIGVCYAFFKKVQYIATCNFVLEDSKGGVMGQYAGLASLAGINLGGSSSEGIFEGDNIFALYQSRLMIEKTLLAKANFNGKDQLMIDRYIDFKDLRKSMQKDDKLKNLSFSGDPDHFSRQQDSIIKNIVFDINKHSLIVSKPDKKLNIIEVDTKFEDEAFAMEFNNKLVETVNEFYVKTKTKKTAHNVFVLQKQVDSVRAVLNSSIGAVASALDAAPNANPSLLTLKVPSQKKQIDVQANTGIYSEMVKNLELGKITLRQETPLIQVIDKPAFPLDKVFLGKKKGFMIGFFIGAILTTVFLISKKLYHNILN</sequence>
<evidence type="ECO:0000313" key="2">
    <source>
        <dbReference type="EMBL" id="QEM10521.1"/>
    </source>
</evidence>
<accession>A0A5C1HZV1</accession>
<dbReference type="Proteomes" id="UP000251402">
    <property type="component" value="Chromosome"/>
</dbReference>
<dbReference type="EMBL" id="CP043450">
    <property type="protein sequence ID" value="QEM10521.1"/>
    <property type="molecule type" value="Genomic_DNA"/>
</dbReference>
<feature type="transmembrane region" description="Helical" evidence="1">
    <location>
        <begin position="36"/>
        <end position="56"/>
    </location>
</feature>
<dbReference type="AlphaFoldDB" id="A0A5C1HZV1"/>
<dbReference type="OrthoDB" id="745212at2"/>
<dbReference type="PANTHER" id="PTHR32309:SF31">
    <property type="entry name" value="CAPSULAR EXOPOLYSACCHARIDE FAMILY"/>
    <property type="match status" value="1"/>
</dbReference>
<keyword evidence="1" id="KW-0472">Membrane</keyword>
<evidence type="ECO:0000313" key="3">
    <source>
        <dbReference type="Proteomes" id="UP000251402"/>
    </source>
</evidence>
<name>A0A5C1HZV1_9SPHI</name>
<proteinExistence type="predicted"/>
<dbReference type="KEGG" id="mrub:DEO27_010950"/>
<dbReference type="RefSeq" id="WP_112566466.1">
    <property type="nucleotide sequence ID" value="NZ_CP043450.1"/>
</dbReference>